<evidence type="ECO:0000256" key="1">
    <source>
        <dbReference type="SAM" id="MobiDB-lite"/>
    </source>
</evidence>
<feature type="transmembrane region" description="Helical" evidence="2">
    <location>
        <begin position="202"/>
        <end position="232"/>
    </location>
</feature>
<feature type="region of interest" description="Disordered" evidence="1">
    <location>
        <begin position="1"/>
        <end position="43"/>
    </location>
</feature>
<evidence type="ECO:0000313" key="5">
    <source>
        <dbReference type="Proteomes" id="UP000044841"/>
    </source>
</evidence>
<keyword evidence="2" id="KW-0472">Membrane</keyword>
<dbReference type="Pfam" id="PF20153">
    <property type="entry name" value="DUF6535"/>
    <property type="match status" value="1"/>
</dbReference>
<sequence length="890" mass="99288">MAENRDPTEPGNPKFGAGDEPTQAEALRPKDVPEPQYNTQTTDTDEILCDSVMWRLYQKEAKAQDRELVQSRDRNLDTMLLFAGLFSAVLTAFLVESTSLLEPDQANISISLLLSIAQSQQRMEAGVSSPTPSSITIPSFKPSNAARWINILWYLSLVLSLGAAMVAMLAKEWLSWFQLYKTRVPRKYALERQSRYEGLESWGAVVLIDFLPTVLHVSLLLFTLGLIIRLWIIDFVVASVVTAAASATALFYIGTVLLGALRELCPFKSRVSKYVRLLIKSCLPRTWRRGSRLTDEDERRYTSWNALRWFLDHARNPGEANEVYQSVVAADPSGSGSHLQALLPLAKLKENPRRYLSLLRLGSEAIKQLKRGKDKNSYNSIFWGGFDYNLARHAIVLSDIYPYATEPGLKKAIKSFTELKGSDEFTSVSSDIKQVAKSICEGAFEALAPYWQNEVPPPFVPNEYAGITIAGLKLASYAIKAYSPHRQKMKEGIVIEMQPERYSHWRQQFLVSLRRAALLIFYHLNHEATLENSSVLGLLVAMQYCRRYPINDLTLADSPDSASTNSSRLSVASVPIPPRPDIPSKVKIDGKIKTHTFNSSRIDAEYGLLAGLITLVGKIDLPEKLQIAAADAFVYAAPMVVGQWFIAQEIPRRARLGLKLWQPPEAQPATPTLAVGEHIVTQLTKFVDELGQHWKVPGIQGLTYYIIEAVHNRLEASGRADEIEDFIMDNPHLISGWIDWAVQFYTQGANKSAAEQNENKLKSASLVTYRIIFSMSKDKDVATLSSDSLPGLLQLVRFVCNHPPAMMGWDAVLIKSFSPAVRSIMVRQGTELLESREINEPLLATINILKASLDKIKGSDEGLARAASNRLNMRDITTEAAQTSRMGDAD</sequence>
<keyword evidence="4" id="KW-0436">Ligase</keyword>
<keyword evidence="5" id="KW-1185">Reference proteome</keyword>
<feature type="transmembrane region" description="Helical" evidence="2">
    <location>
        <begin position="238"/>
        <end position="261"/>
    </location>
</feature>
<organism evidence="4 5">
    <name type="scientific">Rhizoctonia solani</name>
    <dbReference type="NCBI Taxonomy" id="456999"/>
    <lineage>
        <taxon>Eukaryota</taxon>
        <taxon>Fungi</taxon>
        <taxon>Dikarya</taxon>
        <taxon>Basidiomycota</taxon>
        <taxon>Agaricomycotina</taxon>
        <taxon>Agaricomycetes</taxon>
        <taxon>Cantharellales</taxon>
        <taxon>Ceratobasidiaceae</taxon>
        <taxon>Rhizoctonia</taxon>
    </lineage>
</organism>
<keyword evidence="4" id="KW-0548">Nucleotidyltransferase</keyword>
<dbReference type="AlphaFoldDB" id="A0A0K6FVA2"/>
<evidence type="ECO:0000313" key="4">
    <source>
        <dbReference type="EMBL" id="CUA69917.1"/>
    </source>
</evidence>
<accession>A0A0K6FVA2</accession>
<feature type="domain" description="DUF6535" evidence="3">
    <location>
        <begin position="54"/>
        <end position="231"/>
    </location>
</feature>
<keyword evidence="2" id="KW-1133">Transmembrane helix</keyword>
<feature type="transmembrane region" description="Helical" evidence="2">
    <location>
        <begin position="151"/>
        <end position="170"/>
    </location>
</feature>
<dbReference type="EMBL" id="CYGV01001013">
    <property type="protein sequence ID" value="CUA69917.1"/>
    <property type="molecule type" value="Genomic_DNA"/>
</dbReference>
<name>A0A0K6FVA2_9AGAM</name>
<reference evidence="4 5" key="1">
    <citation type="submission" date="2015-07" db="EMBL/GenBank/DDBJ databases">
        <authorList>
            <person name="Noorani M."/>
        </authorList>
    </citation>
    <scope>NUCLEOTIDE SEQUENCE [LARGE SCALE GENOMIC DNA]</scope>
    <source>
        <strain evidence="4">BBA 69670</strain>
    </source>
</reference>
<gene>
    <name evidence="4" type="ORF">RSOLAG22IIIB_08761</name>
</gene>
<dbReference type="GO" id="GO:0016874">
    <property type="term" value="F:ligase activity"/>
    <property type="evidence" value="ECO:0007669"/>
    <property type="project" value="UniProtKB-KW"/>
</dbReference>
<keyword evidence="2" id="KW-0812">Transmembrane</keyword>
<evidence type="ECO:0000256" key="2">
    <source>
        <dbReference type="SAM" id="Phobius"/>
    </source>
</evidence>
<evidence type="ECO:0000259" key="3">
    <source>
        <dbReference type="Pfam" id="PF20153"/>
    </source>
</evidence>
<proteinExistence type="predicted"/>
<keyword evidence="4" id="KW-0808">Transferase</keyword>
<protein>
    <submittedName>
        <fullName evidence="4">Glutamate-ammonia-ligase adenylyltransferase</fullName>
    </submittedName>
</protein>
<dbReference type="Proteomes" id="UP000044841">
    <property type="component" value="Unassembled WGS sequence"/>
</dbReference>
<dbReference type="InterPro" id="IPR045338">
    <property type="entry name" value="DUF6535"/>
</dbReference>
<dbReference type="GO" id="GO:0016779">
    <property type="term" value="F:nucleotidyltransferase activity"/>
    <property type="evidence" value="ECO:0007669"/>
    <property type="project" value="UniProtKB-KW"/>
</dbReference>